<evidence type="ECO:0000313" key="8">
    <source>
        <dbReference type="Proteomes" id="UP000789595"/>
    </source>
</evidence>
<name>A0A8J2SU41_9STRA</name>
<evidence type="ECO:0000256" key="4">
    <source>
        <dbReference type="PROSITE-ProRule" id="PRU00175"/>
    </source>
</evidence>
<keyword evidence="1" id="KW-0479">Metal-binding</keyword>
<organism evidence="7 8">
    <name type="scientific">Pelagomonas calceolata</name>
    <dbReference type="NCBI Taxonomy" id="35677"/>
    <lineage>
        <taxon>Eukaryota</taxon>
        <taxon>Sar</taxon>
        <taxon>Stramenopiles</taxon>
        <taxon>Ochrophyta</taxon>
        <taxon>Pelagophyceae</taxon>
        <taxon>Pelagomonadales</taxon>
        <taxon>Pelagomonadaceae</taxon>
        <taxon>Pelagomonas</taxon>
    </lineage>
</organism>
<dbReference type="SUPFAM" id="SSF57850">
    <property type="entry name" value="RING/U-box"/>
    <property type="match status" value="1"/>
</dbReference>
<dbReference type="SMART" id="SM00184">
    <property type="entry name" value="RING"/>
    <property type="match status" value="1"/>
</dbReference>
<feature type="region of interest" description="Disordered" evidence="5">
    <location>
        <begin position="1"/>
        <end position="96"/>
    </location>
</feature>
<evidence type="ECO:0000256" key="3">
    <source>
        <dbReference type="ARBA" id="ARBA00022833"/>
    </source>
</evidence>
<dbReference type="Pfam" id="PF13639">
    <property type="entry name" value="zf-RING_2"/>
    <property type="match status" value="1"/>
</dbReference>
<dbReference type="InterPro" id="IPR013083">
    <property type="entry name" value="Znf_RING/FYVE/PHD"/>
</dbReference>
<keyword evidence="2 4" id="KW-0863">Zinc-finger</keyword>
<dbReference type="OrthoDB" id="8062037at2759"/>
<dbReference type="Gene3D" id="3.30.40.10">
    <property type="entry name" value="Zinc/RING finger domain, C3HC4 (zinc finger)"/>
    <property type="match status" value="1"/>
</dbReference>
<keyword evidence="3" id="KW-0862">Zinc</keyword>
<reference evidence="7" key="1">
    <citation type="submission" date="2021-11" db="EMBL/GenBank/DDBJ databases">
        <authorList>
            <consortium name="Genoscope - CEA"/>
            <person name="William W."/>
        </authorList>
    </citation>
    <scope>NUCLEOTIDE SEQUENCE</scope>
</reference>
<feature type="domain" description="RING-type" evidence="6">
    <location>
        <begin position="170"/>
        <end position="211"/>
    </location>
</feature>
<dbReference type="Proteomes" id="UP000789595">
    <property type="component" value="Unassembled WGS sequence"/>
</dbReference>
<dbReference type="GO" id="GO:0008270">
    <property type="term" value="F:zinc ion binding"/>
    <property type="evidence" value="ECO:0007669"/>
    <property type="project" value="UniProtKB-KW"/>
</dbReference>
<dbReference type="AlphaFoldDB" id="A0A8J2SU41"/>
<feature type="non-terminal residue" evidence="7">
    <location>
        <position position="1"/>
    </location>
</feature>
<feature type="compositionally biased region" description="Basic and acidic residues" evidence="5">
    <location>
        <begin position="26"/>
        <end position="38"/>
    </location>
</feature>
<evidence type="ECO:0000259" key="6">
    <source>
        <dbReference type="PROSITE" id="PS50089"/>
    </source>
</evidence>
<sequence>HESAPAWSRAPTPSGALQSANSARGDAPDRTTTEEMEHLNNLFQAAAAGAGAGADGGGAGAGADDTGNNNNSNNSNNTPNNNANNGNAAPPRPPRSDFAREAYAAAFQHEMMNAFGLGEQFVASRVAATSREAAPEQRTGPPPMDEAALRDLPVVRATEEDLAKDGNRECCVCLEAQEVGDRATKLPCGHLFHTECVVQWLRKHGTCPSCRYELASSDAAFEASRRERMARRVPRYRRRELNRLPVRELRALAARGDRVFAGLTEKADLVKALIDANLVQIIPEEVRQLDATRAAVAAWSIRQLKQLMADVGVDSTRCVDKRDLVDAIAASGLVAFAADDDDATAPADEGAWKDALTEAWHARGALHRISNDGQTFFRKVDLAYLRDRASHVPAKFIRAKKSKKAPKKGKKKK</sequence>
<dbReference type="PANTHER" id="PTHR15710">
    <property type="entry name" value="E3 UBIQUITIN-PROTEIN LIGASE PRAJA"/>
    <property type="match status" value="1"/>
</dbReference>
<accession>A0A8J2SU41</accession>
<comment type="caution">
    <text evidence="7">The sequence shown here is derived from an EMBL/GenBank/DDBJ whole genome shotgun (WGS) entry which is preliminary data.</text>
</comment>
<feature type="compositionally biased region" description="Gly residues" evidence="5">
    <location>
        <begin position="50"/>
        <end position="61"/>
    </location>
</feature>
<dbReference type="EMBL" id="CAKKNE010000004">
    <property type="protein sequence ID" value="CAH0374462.1"/>
    <property type="molecule type" value="Genomic_DNA"/>
</dbReference>
<evidence type="ECO:0000256" key="1">
    <source>
        <dbReference type="ARBA" id="ARBA00022723"/>
    </source>
</evidence>
<proteinExistence type="predicted"/>
<evidence type="ECO:0000256" key="2">
    <source>
        <dbReference type="ARBA" id="ARBA00022771"/>
    </source>
</evidence>
<keyword evidence="8" id="KW-1185">Reference proteome</keyword>
<gene>
    <name evidence="7" type="ORF">PECAL_4P17410</name>
</gene>
<protein>
    <recommendedName>
        <fullName evidence="6">RING-type domain-containing protein</fullName>
    </recommendedName>
</protein>
<evidence type="ECO:0000256" key="5">
    <source>
        <dbReference type="SAM" id="MobiDB-lite"/>
    </source>
</evidence>
<feature type="compositionally biased region" description="Low complexity" evidence="5">
    <location>
        <begin position="62"/>
        <end position="89"/>
    </location>
</feature>
<evidence type="ECO:0000313" key="7">
    <source>
        <dbReference type="EMBL" id="CAH0374462.1"/>
    </source>
</evidence>
<dbReference type="PROSITE" id="PS50089">
    <property type="entry name" value="ZF_RING_2"/>
    <property type="match status" value="1"/>
</dbReference>
<dbReference type="InterPro" id="IPR001841">
    <property type="entry name" value="Znf_RING"/>
</dbReference>